<sequence>MKEVNILLSAVGRRDYLIDFFKNLTDYDVRIVAVNSIEDTTAMWKADVSYVSPEIRSKDYIPFLLQVCEKESVDIIISLFDLDTLFLSYSKSKFDEIGAKLIMPDFNIVEICLDKLKMSNFLTDNEFDTPKIFFSLEEAEKALKNKTIAFPLVIKPRWGQGSIATEIVYNRDELFHAYKLLTSKIKNTSISHIETLNFENTLLIQEFIKGQEYGVDCINDLKGFNNAVVVKKKIAMRSGETDAAVTVMDKSITEVISKLGNLLKHVSIIDIDVIKRENKIYIIDINPRFGGGYPFSQAAGVNLPKAILDWHFGEEIIKECFDYKPNILSLKGIALATKLKDEA</sequence>
<organism evidence="6 7">
    <name type="scientific">Nitritalea halalkaliphila LW7</name>
    <dbReference type="NCBI Taxonomy" id="1189621"/>
    <lineage>
        <taxon>Bacteria</taxon>
        <taxon>Pseudomonadati</taxon>
        <taxon>Bacteroidota</taxon>
        <taxon>Cytophagia</taxon>
        <taxon>Cytophagales</taxon>
        <taxon>Cyclobacteriaceae</taxon>
        <taxon>Nitritalea</taxon>
    </lineage>
</organism>
<dbReference type="NCBIfam" id="NF009404">
    <property type="entry name" value="PRK12767.1-3"/>
    <property type="match status" value="1"/>
</dbReference>
<dbReference type="GO" id="GO:0046872">
    <property type="term" value="F:metal ion binding"/>
    <property type="evidence" value="ECO:0007669"/>
    <property type="project" value="InterPro"/>
</dbReference>
<dbReference type="AlphaFoldDB" id="I5C5Y8"/>
<feature type="domain" description="ATP-grasp" evidence="5">
    <location>
        <begin position="119"/>
        <end position="312"/>
    </location>
</feature>
<evidence type="ECO:0000259" key="5">
    <source>
        <dbReference type="PROSITE" id="PS50975"/>
    </source>
</evidence>
<dbReference type="PATRIC" id="fig|1189621.3.peg.1382"/>
<dbReference type="Gene3D" id="3.40.50.20">
    <property type="match status" value="1"/>
</dbReference>
<evidence type="ECO:0000256" key="1">
    <source>
        <dbReference type="ARBA" id="ARBA00022598"/>
    </source>
</evidence>
<dbReference type="InterPro" id="IPR052032">
    <property type="entry name" value="ATP-dep_AA_Ligase"/>
</dbReference>
<evidence type="ECO:0000256" key="2">
    <source>
        <dbReference type="ARBA" id="ARBA00022741"/>
    </source>
</evidence>
<gene>
    <name evidence="6" type="ORF">A3SI_06614</name>
</gene>
<dbReference type="EMBL" id="AJYA01000015">
    <property type="protein sequence ID" value="EIM77240.1"/>
    <property type="molecule type" value="Genomic_DNA"/>
</dbReference>
<dbReference type="Gene3D" id="3.30.470.20">
    <property type="entry name" value="ATP-grasp fold, B domain"/>
    <property type="match status" value="1"/>
</dbReference>
<evidence type="ECO:0000313" key="7">
    <source>
        <dbReference type="Proteomes" id="UP000005551"/>
    </source>
</evidence>
<proteinExistence type="predicted"/>
<dbReference type="Pfam" id="PF02655">
    <property type="entry name" value="ATP-grasp_3"/>
    <property type="match status" value="1"/>
</dbReference>
<dbReference type="PANTHER" id="PTHR43585">
    <property type="entry name" value="FUMIPYRROLE BIOSYNTHESIS PROTEIN C"/>
    <property type="match status" value="1"/>
</dbReference>
<dbReference type="Proteomes" id="UP000005551">
    <property type="component" value="Unassembled WGS sequence"/>
</dbReference>
<dbReference type="RefSeq" id="WP_009054148.1">
    <property type="nucleotide sequence ID" value="NZ_AJYA01000015.1"/>
</dbReference>
<keyword evidence="7" id="KW-1185">Reference proteome</keyword>
<dbReference type="InterPro" id="IPR013815">
    <property type="entry name" value="ATP_grasp_subdomain_1"/>
</dbReference>
<dbReference type="GO" id="GO:0016874">
    <property type="term" value="F:ligase activity"/>
    <property type="evidence" value="ECO:0007669"/>
    <property type="project" value="UniProtKB-KW"/>
</dbReference>
<name>I5C5Y8_9BACT</name>
<protein>
    <submittedName>
        <fullName evidence="6">Carbamoyl phosphate synthase-like protein</fullName>
    </submittedName>
</protein>
<accession>I5C5Y8</accession>
<dbReference type="GO" id="GO:0005524">
    <property type="term" value="F:ATP binding"/>
    <property type="evidence" value="ECO:0007669"/>
    <property type="project" value="UniProtKB-UniRule"/>
</dbReference>
<keyword evidence="2 4" id="KW-0547">Nucleotide-binding</keyword>
<dbReference type="Pfam" id="PF21360">
    <property type="entry name" value="PylC-like_N"/>
    <property type="match status" value="1"/>
</dbReference>
<dbReference type="OrthoDB" id="783569at2"/>
<dbReference type="Gene3D" id="3.30.1490.20">
    <property type="entry name" value="ATP-grasp fold, A domain"/>
    <property type="match status" value="1"/>
</dbReference>
<dbReference type="InterPro" id="IPR011761">
    <property type="entry name" value="ATP-grasp"/>
</dbReference>
<reference evidence="6 7" key="1">
    <citation type="submission" date="2012-05" db="EMBL/GenBank/DDBJ databases">
        <title>Genome sequence of Nitritalea halalkaliphila LW7.</title>
        <authorList>
            <person name="Jangir P.K."/>
            <person name="Singh A."/>
            <person name="Shivaji S."/>
            <person name="Sharma R."/>
        </authorList>
    </citation>
    <scope>NUCLEOTIDE SEQUENCE [LARGE SCALE GENOMIC DNA]</scope>
    <source>
        <strain evidence="6 7">LW7</strain>
    </source>
</reference>
<keyword evidence="3 4" id="KW-0067">ATP-binding</keyword>
<evidence type="ECO:0000256" key="3">
    <source>
        <dbReference type="ARBA" id="ARBA00022840"/>
    </source>
</evidence>
<keyword evidence="1" id="KW-0436">Ligase</keyword>
<evidence type="ECO:0000313" key="6">
    <source>
        <dbReference type="EMBL" id="EIM77240.1"/>
    </source>
</evidence>
<evidence type="ECO:0000256" key="4">
    <source>
        <dbReference type="PROSITE-ProRule" id="PRU00409"/>
    </source>
</evidence>
<dbReference type="PROSITE" id="PS50975">
    <property type="entry name" value="ATP_GRASP"/>
    <property type="match status" value="1"/>
</dbReference>
<dbReference type="InterPro" id="IPR003806">
    <property type="entry name" value="ATP-grasp_PylC-type"/>
</dbReference>
<dbReference type="STRING" id="1189621.A3SI_06614"/>
<comment type="caution">
    <text evidence="6">The sequence shown here is derived from an EMBL/GenBank/DDBJ whole genome shotgun (WGS) entry which is preliminary data.</text>
</comment>
<dbReference type="SUPFAM" id="SSF56059">
    <property type="entry name" value="Glutathione synthetase ATP-binding domain-like"/>
    <property type="match status" value="1"/>
</dbReference>
<dbReference type="PANTHER" id="PTHR43585:SF2">
    <property type="entry name" value="ATP-GRASP ENZYME FSQD"/>
    <property type="match status" value="1"/>
</dbReference>
<dbReference type="InterPro" id="IPR048764">
    <property type="entry name" value="PylC_N"/>
</dbReference>